<sequence length="245" mass="27398">MAAPKPSSFPPPSPASPLHHAVMIETPEQSPARPKISLEQPNKKGPSKSAQLFRRVRSLFRSFPIIIINPPCRMPASLRPLDCHIHAGTRMTGTLFGHRKSRVNLSIQENPRCLPMVVLELSINTEKLLQDMGMGLLRIALECEKVPSEKTKLMEEPVWIMYCNGRKVGYAVKREPTEDDLNAMEMLRAVSMGAGVLPGESPEGELTYMRAYFERVIGSKDSETYYMMSPDGNSGPELSIFFVRI</sequence>
<name>A0ABC8QLZ6_9AQUA</name>
<dbReference type="Proteomes" id="UP001642360">
    <property type="component" value="Unassembled WGS sequence"/>
</dbReference>
<protein>
    <recommendedName>
        <fullName evidence="4">Protein MIZU-KUSSEI 1</fullName>
    </recommendedName>
</protein>
<gene>
    <name evidence="2" type="ORF">ILEXP_LOCUS589</name>
</gene>
<evidence type="ECO:0000313" key="2">
    <source>
        <dbReference type="EMBL" id="CAK9133671.1"/>
    </source>
</evidence>
<dbReference type="PANTHER" id="PTHR31696:SF73">
    <property type="entry name" value="EXPRESSED PROTEIN"/>
    <property type="match status" value="1"/>
</dbReference>
<dbReference type="Pfam" id="PF04759">
    <property type="entry name" value="DUF617"/>
    <property type="match status" value="1"/>
</dbReference>
<evidence type="ECO:0000256" key="1">
    <source>
        <dbReference type="SAM" id="MobiDB-lite"/>
    </source>
</evidence>
<evidence type="ECO:0000313" key="3">
    <source>
        <dbReference type="Proteomes" id="UP001642360"/>
    </source>
</evidence>
<organism evidence="2 3">
    <name type="scientific">Ilex paraguariensis</name>
    <name type="common">yerba mate</name>
    <dbReference type="NCBI Taxonomy" id="185542"/>
    <lineage>
        <taxon>Eukaryota</taxon>
        <taxon>Viridiplantae</taxon>
        <taxon>Streptophyta</taxon>
        <taxon>Embryophyta</taxon>
        <taxon>Tracheophyta</taxon>
        <taxon>Spermatophyta</taxon>
        <taxon>Magnoliopsida</taxon>
        <taxon>eudicotyledons</taxon>
        <taxon>Gunneridae</taxon>
        <taxon>Pentapetalae</taxon>
        <taxon>asterids</taxon>
        <taxon>campanulids</taxon>
        <taxon>Aquifoliales</taxon>
        <taxon>Aquifoliaceae</taxon>
        <taxon>Ilex</taxon>
    </lineage>
</organism>
<dbReference type="InterPro" id="IPR006460">
    <property type="entry name" value="MIZ1-like_pln"/>
</dbReference>
<keyword evidence="3" id="KW-1185">Reference proteome</keyword>
<comment type="caution">
    <text evidence="2">The sequence shown here is derived from an EMBL/GenBank/DDBJ whole genome shotgun (WGS) entry which is preliminary data.</text>
</comment>
<dbReference type="NCBIfam" id="TIGR01570">
    <property type="entry name" value="A_thal_3588"/>
    <property type="match status" value="1"/>
</dbReference>
<reference evidence="2 3" key="1">
    <citation type="submission" date="2024-02" db="EMBL/GenBank/DDBJ databases">
        <authorList>
            <person name="Vignale AGUSTIN F."/>
            <person name="Sosa J E."/>
            <person name="Modenutti C."/>
        </authorList>
    </citation>
    <scope>NUCLEOTIDE SEQUENCE [LARGE SCALE GENOMIC DNA]</scope>
</reference>
<evidence type="ECO:0008006" key="4">
    <source>
        <dbReference type="Google" id="ProtNLM"/>
    </source>
</evidence>
<dbReference type="PANTHER" id="PTHR31696">
    <property type="entry name" value="PROTEIN MIZU-KUSSEI 1"/>
    <property type="match status" value="1"/>
</dbReference>
<feature type="region of interest" description="Disordered" evidence="1">
    <location>
        <begin position="1"/>
        <end position="49"/>
    </location>
</feature>
<dbReference type="AlphaFoldDB" id="A0ABC8QLZ6"/>
<accession>A0ABC8QLZ6</accession>
<dbReference type="EMBL" id="CAUOFW020000114">
    <property type="protein sequence ID" value="CAK9133671.1"/>
    <property type="molecule type" value="Genomic_DNA"/>
</dbReference>
<proteinExistence type="predicted"/>